<keyword evidence="2" id="KW-1185">Reference proteome</keyword>
<dbReference type="InterPro" id="IPR002838">
    <property type="entry name" value="AIM24"/>
</dbReference>
<proteinExistence type="predicted"/>
<dbReference type="InterPro" id="IPR036983">
    <property type="entry name" value="AIM24_sf"/>
</dbReference>
<dbReference type="Pfam" id="PF01987">
    <property type="entry name" value="AIM24"/>
    <property type="match status" value="1"/>
</dbReference>
<comment type="caution">
    <text evidence="1">The sequence shown here is derived from an EMBL/GenBank/DDBJ whole genome shotgun (WGS) entry which is preliminary data.</text>
</comment>
<reference evidence="1 2" key="1">
    <citation type="submission" date="2017-05" db="EMBL/GenBank/DDBJ databases">
        <title>Functional genome analysis of Paenibacillus pasadenensis strain R16: insights on endophytic life style and antifungal activity.</title>
        <authorList>
            <person name="Passera A."/>
            <person name="Marcolungo L."/>
            <person name="Casati P."/>
            <person name="Brasca M."/>
            <person name="Quaglino F."/>
            <person name="Delledonne M."/>
        </authorList>
    </citation>
    <scope>NUCLEOTIDE SEQUENCE [LARGE SCALE GENOMIC DNA]</scope>
    <source>
        <strain evidence="1 2">R16</strain>
    </source>
</reference>
<accession>A0A2N5N2U7</accession>
<dbReference type="Proteomes" id="UP000234789">
    <property type="component" value="Unassembled WGS sequence"/>
</dbReference>
<sequence length="229" mass="25196">MKTTAPPPQGYVRVELEAGEALHVLHPNAILAYRGAGRGREDRIMDAGGIYRKRKWIRSLLRGQSELLLGLPPGFGLETVAIPAGSDLLFDFRHVIFYSDGMALKPRIQKLKTAWITKELTRMRFSGPGSIGILTAGGLARIDLDEEQPLFIDASALVAFPESASIRLSVYGNPLASQHMNVQWELRGTGSALIQTGSFDRALPELLDKGGFIRRTLRELLPFGGVYIK</sequence>
<dbReference type="SUPFAM" id="SSF51219">
    <property type="entry name" value="TRAP-like"/>
    <property type="match status" value="1"/>
</dbReference>
<dbReference type="InterPro" id="IPR016031">
    <property type="entry name" value="Trp_RNA-bd_attenuator-like_dom"/>
</dbReference>
<name>A0A2N5N2U7_9BACL</name>
<dbReference type="EMBL" id="NFEZ01000004">
    <property type="protein sequence ID" value="PLT44654.1"/>
    <property type="molecule type" value="Genomic_DNA"/>
</dbReference>
<evidence type="ECO:0000313" key="2">
    <source>
        <dbReference type="Proteomes" id="UP000234789"/>
    </source>
</evidence>
<dbReference type="RefSeq" id="WP_101808655.1">
    <property type="nucleotide sequence ID" value="NZ_NFEZ01000004.1"/>
</dbReference>
<protein>
    <recommendedName>
        <fullName evidence="3">DUF124 domain-containing protein</fullName>
    </recommendedName>
</protein>
<evidence type="ECO:0000313" key="1">
    <source>
        <dbReference type="EMBL" id="PLT44654.1"/>
    </source>
</evidence>
<gene>
    <name evidence="1" type="ORF">B8V81_3085</name>
</gene>
<organism evidence="1 2">
    <name type="scientific">Paenibacillus pasadenensis</name>
    <dbReference type="NCBI Taxonomy" id="217090"/>
    <lineage>
        <taxon>Bacteria</taxon>
        <taxon>Bacillati</taxon>
        <taxon>Bacillota</taxon>
        <taxon>Bacilli</taxon>
        <taxon>Bacillales</taxon>
        <taxon>Paenibacillaceae</taxon>
        <taxon>Paenibacillus</taxon>
    </lineage>
</organism>
<dbReference type="Gene3D" id="3.60.160.10">
    <property type="entry name" value="Mitochondrial biogenesis AIM24"/>
    <property type="match status" value="1"/>
</dbReference>
<dbReference type="AlphaFoldDB" id="A0A2N5N2U7"/>
<evidence type="ECO:0008006" key="3">
    <source>
        <dbReference type="Google" id="ProtNLM"/>
    </source>
</evidence>